<dbReference type="EMBL" id="DTGR01000100">
    <property type="protein sequence ID" value="HHS29280.1"/>
    <property type="molecule type" value="Genomic_DNA"/>
</dbReference>
<dbReference type="AlphaFoldDB" id="A0A7V6A356"/>
<name>A0A7V6A356_9BACT</name>
<feature type="chain" id="PRO_5030517218" description="PEP motif anchor domain protein" evidence="1">
    <location>
        <begin position="17"/>
        <end position="235"/>
    </location>
</feature>
<accession>A0A7V6A356</accession>
<proteinExistence type="predicted"/>
<sequence length="235" mass="25705">MVMVVALVSLVLLAQAAPGLAVSYSLANLGDSTHLTWTESRPDYPPGSAGTTFRAWSNSSDPGQDWKIPNLSCNPSSTTYTPVNDYRVTVTITYTTLQPNSLDPDGTPLFAAYRYYDTTRHLITDKPIISQDAVITTTAVYKSEDYNPERPASKGNYIIYDQLISLNGSGHDSLNKLFTFAATLKEVSTDHTHSGYIQDFTITYPDPAPTPIPGAVWLLATGLLGLGFMRRRGIF</sequence>
<organism evidence="2">
    <name type="scientific">Desulfobacca acetoxidans</name>
    <dbReference type="NCBI Taxonomy" id="60893"/>
    <lineage>
        <taxon>Bacteria</taxon>
        <taxon>Pseudomonadati</taxon>
        <taxon>Thermodesulfobacteriota</taxon>
        <taxon>Desulfobaccia</taxon>
        <taxon>Desulfobaccales</taxon>
        <taxon>Desulfobaccaceae</taxon>
        <taxon>Desulfobacca</taxon>
    </lineage>
</organism>
<protein>
    <recommendedName>
        <fullName evidence="3">PEP motif anchor domain protein</fullName>
    </recommendedName>
</protein>
<feature type="signal peptide" evidence="1">
    <location>
        <begin position="1"/>
        <end position="16"/>
    </location>
</feature>
<keyword evidence="1" id="KW-0732">Signal</keyword>
<evidence type="ECO:0000313" key="2">
    <source>
        <dbReference type="EMBL" id="HHS29280.1"/>
    </source>
</evidence>
<evidence type="ECO:0008006" key="3">
    <source>
        <dbReference type="Google" id="ProtNLM"/>
    </source>
</evidence>
<evidence type="ECO:0000256" key="1">
    <source>
        <dbReference type="SAM" id="SignalP"/>
    </source>
</evidence>
<comment type="caution">
    <text evidence="2">The sequence shown here is derived from an EMBL/GenBank/DDBJ whole genome shotgun (WGS) entry which is preliminary data.</text>
</comment>
<gene>
    <name evidence="2" type="ORF">ENV52_06215</name>
</gene>
<reference evidence="2" key="1">
    <citation type="journal article" date="2020" name="mSystems">
        <title>Genome- and Community-Level Interaction Insights into Carbon Utilization and Element Cycling Functions of Hydrothermarchaeota in Hydrothermal Sediment.</title>
        <authorList>
            <person name="Zhou Z."/>
            <person name="Liu Y."/>
            <person name="Xu W."/>
            <person name="Pan J."/>
            <person name="Luo Z.H."/>
            <person name="Li M."/>
        </authorList>
    </citation>
    <scope>NUCLEOTIDE SEQUENCE [LARGE SCALE GENOMIC DNA]</scope>
    <source>
        <strain evidence="2">SpSt-767</strain>
    </source>
</reference>